<evidence type="ECO:0000256" key="1">
    <source>
        <dbReference type="ARBA" id="ARBA00022737"/>
    </source>
</evidence>
<evidence type="ECO:0000259" key="3">
    <source>
        <dbReference type="PROSITE" id="PS50837"/>
    </source>
</evidence>
<feature type="compositionally biased region" description="Low complexity" evidence="2">
    <location>
        <begin position="31"/>
        <end position="45"/>
    </location>
</feature>
<gene>
    <name evidence="4" type="ORF">B0H65DRAFT_569190</name>
</gene>
<dbReference type="RefSeq" id="XP_062685090.1">
    <property type="nucleotide sequence ID" value="XM_062830412.1"/>
</dbReference>
<organism evidence="4 5">
    <name type="scientific">Neurospora tetraspora</name>
    <dbReference type="NCBI Taxonomy" id="94610"/>
    <lineage>
        <taxon>Eukaryota</taxon>
        <taxon>Fungi</taxon>
        <taxon>Dikarya</taxon>
        <taxon>Ascomycota</taxon>
        <taxon>Pezizomycotina</taxon>
        <taxon>Sordariomycetes</taxon>
        <taxon>Sordariomycetidae</taxon>
        <taxon>Sordariales</taxon>
        <taxon>Sordariaceae</taxon>
        <taxon>Neurospora</taxon>
    </lineage>
</organism>
<evidence type="ECO:0000313" key="4">
    <source>
        <dbReference type="EMBL" id="KAK3351795.1"/>
    </source>
</evidence>
<reference evidence="4" key="2">
    <citation type="submission" date="2023-06" db="EMBL/GenBank/DDBJ databases">
        <authorList>
            <consortium name="Lawrence Berkeley National Laboratory"/>
            <person name="Haridas S."/>
            <person name="Hensen N."/>
            <person name="Bonometti L."/>
            <person name="Westerberg I."/>
            <person name="Brannstrom I.O."/>
            <person name="Guillou S."/>
            <person name="Cros-Aarteil S."/>
            <person name="Calhoun S."/>
            <person name="Kuo A."/>
            <person name="Mondo S."/>
            <person name="Pangilinan J."/>
            <person name="Riley R."/>
            <person name="Labutti K."/>
            <person name="Andreopoulos B."/>
            <person name="Lipzen A."/>
            <person name="Chen C."/>
            <person name="Yanf M."/>
            <person name="Daum C."/>
            <person name="Ng V."/>
            <person name="Clum A."/>
            <person name="Steindorff A."/>
            <person name="Ohm R."/>
            <person name="Martin F."/>
            <person name="Silar P."/>
            <person name="Natvig D."/>
            <person name="Lalanne C."/>
            <person name="Gautier V."/>
            <person name="Ament-Velasquez S.L."/>
            <person name="Kruys A."/>
            <person name="Hutchinson M.I."/>
            <person name="Powell A.J."/>
            <person name="Barry K."/>
            <person name="Miller A.N."/>
            <person name="Grigoriev I.V."/>
            <person name="Debuchy R."/>
            <person name="Gladieux P."/>
            <person name="Thoren M.H."/>
            <person name="Johannesson H."/>
        </authorList>
    </citation>
    <scope>NUCLEOTIDE SEQUENCE</scope>
    <source>
        <strain evidence="4">CBS 560.94</strain>
    </source>
</reference>
<dbReference type="SUPFAM" id="SSF52540">
    <property type="entry name" value="P-loop containing nucleoside triphosphate hydrolases"/>
    <property type="match status" value="1"/>
</dbReference>
<evidence type="ECO:0000256" key="2">
    <source>
        <dbReference type="SAM" id="MobiDB-lite"/>
    </source>
</evidence>
<comment type="caution">
    <text evidence="4">The sequence shown here is derived from an EMBL/GenBank/DDBJ whole genome shotgun (WGS) entry which is preliminary data.</text>
</comment>
<feature type="compositionally biased region" description="Low complexity" evidence="2">
    <location>
        <begin position="61"/>
        <end position="78"/>
    </location>
</feature>
<dbReference type="InterPro" id="IPR056884">
    <property type="entry name" value="NPHP3-like_N"/>
</dbReference>
<keyword evidence="1" id="KW-0677">Repeat</keyword>
<proteinExistence type="predicted"/>
<protein>
    <recommendedName>
        <fullName evidence="3">NACHT domain-containing protein</fullName>
    </recommendedName>
</protein>
<dbReference type="InterPro" id="IPR027417">
    <property type="entry name" value="P-loop_NTPase"/>
</dbReference>
<dbReference type="Proteomes" id="UP001278500">
    <property type="component" value="Unassembled WGS sequence"/>
</dbReference>
<dbReference type="Pfam" id="PF24883">
    <property type="entry name" value="NPHP3_N"/>
    <property type="match status" value="1"/>
</dbReference>
<dbReference type="PROSITE" id="PS50837">
    <property type="entry name" value="NACHT"/>
    <property type="match status" value="1"/>
</dbReference>
<dbReference type="GeneID" id="87867566"/>
<dbReference type="Gene3D" id="3.40.50.300">
    <property type="entry name" value="P-loop containing nucleotide triphosphate hydrolases"/>
    <property type="match status" value="1"/>
</dbReference>
<dbReference type="EMBL" id="JAUEPP010000002">
    <property type="protein sequence ID" value="KAK3351795.1"/>
    <property type="molecule type" value="Genomic_DNA"/>
</dbReference>
<dbReference type="PANTHER" id="PTHR10039">
    <property type="entry name" value="AMELOGENIN"/>
    <property type="match status" value="1"/>
</dbReference>
<name>A0AAE0JLH4_9PEZI</name>
<sequence>MEGDKKRSFRLHERPRSLLSKLFKRSESNRSKSSAGTSSSLPLSLEETRADKVGLPQSSNDTSKSAAAAPDDSIPDVSGHSMWEDAIAKVVNSNEDPKLVAIVKELNTASALSPNDTVSTIATMVKRDLEREVESQRSAQGFVRESVEQTVSIINKFLAVGDVAASFDPVHAALPWAAVRFVLVALVSYRELKSQLLGGIAATTSLVLQCESYRTLYMDPEPALRPPEYALSELKGCITEAYYNSLMLLSFAVCYLRDPARHLKAVFKLEDMEGHVKNVLDRGRELDHAANLCERYCNLESRGRIALLHEIAQSSYETLEVLRGQRSLLLDIHQELVLSKLRIAKTAAFDHFDRNSEPECHPETRAALLRDMMRWVWDREGDSIFWLQGMAGTGKSTLSRTFARKLQKKGLLGASFFFKRGDGDRGMARMFFPTIASQLAMQLPALARSLKSALEREPDVGEKSMEVQFEKLILQPLQGITVGRSKFTAFIIIIDALDECDPESDATTIIRLLPRLKQLPFVQLKFFVTSRPEFPILLEFDKIKGTYEQLVLHHVKEDIMTHDLKVYFESELGRIRDDYNRLQSPDDQLLSDWPGQRRIELLVQLAVPLFIFAKTVCLFIANYAYSDPEEQLQRVLEVQKVDHASQLHRTYLFVLNRLLLKRSDFGLVECDAEEKEEILDNFRQIVGSLVLLEYPLSVDSLSQLLKIPKKNIRNMLNLLHSVLDVPGLDKPTAPVRILHLSFRDFLTDPKNQTKNPFWVDEMNANAVLATRCMDLLMEDGIIYEGMHKGPSDYHNVDEECIQLSFKVPPALWEEVGEFEYHQEIMAKVPPYIQYACLKWPYHVNRSGPTTYNKLQALEFIEKKSKSWIDALLCMRRQDDAYSLLNMLLNNDRFRSEVMLHKLAVE</sequence>
<dbReference type="AlphaFoldDB" id="A0AAE0JLH4"/>
<feature type="domain" description="NACHT" evidence="3">
    <location>
        <begin position="383"/>
        <end position="532"/>
    </location>
</feature>
<dbReference type="InterPro" id="IPR007111">
    <property type="entry name" value="NACHT_NTPase"/>
</dbReference>
<evidence type="ECO:0000313" key="5">
    <source>
        <dbReference type="Proteomes" id="UP001278500"/>
    </source>
</evidence>
<keyword evidence="5" id="KW-1185">Reference proteome</keyword>
<feature type="region of interest" description="Disordered" evidence="2">
    <location>
        <begin position="20"/>
        <end position="78"/>
    </location>
</feature>
<reference evidence="4" key="1">
    <citation type="journal article" date="2023" name="Mol. Phylogenet. Evol.">
        <title>Genome-scale phylogeny and comparative genomics of the fungal order Sordariales.</title>
        <authorList>
            <person name="Hensen N."/>
            <person name="Bonometti L."/>
            <person name="Westerberg I."/>
            <person name="Brannstrom I.O."/>
            <person name="Guillou S."/>
            <person name="Cros-Aarteil S."/>
            <person name="Calhoun S."/>
            <person name="Haridas S."/>
            <person name="Kuo A."/>
            <person name="Mondo S."/>
            <person name="Pangilinan J."/>
            <person name="Riley R."/>
            <person name="LaButti K."/>
            <person name="Andreopoulos B."/>
            <person name="Lipzen A."/>
            <person name="Chen C."/>
            <person name="Yan M."/>
            <person name="Daum C."/>
            <person name="Ng V."/>
            <person name="Clum A."/>
            <person name="Steindorff A."/>
            <person name="Ohm R.A."/>
            <person name="Martin F."/>
            <person name="Silar P."/>
            <person name="Natvig D.O."/>
            <person name="Lalanne C."/>
            <person name="Gautier V."/>
            <person name="Ament-Velasquez S.L."/>
            <person name="Kruys A."/>
            <person name="Hutchinson M.I."/>
            <person name="Powell A.J."/>
            <person name="Barry K."/>
            <person name="Miller A.N."/>
            <person name="Grigoriev I.V."/>
            <person name="Debuchy R."/>
            <person name="Gladieux P."/>
            <person name="Hiltunen Thoren M."/>
            <person name="Johannesson H."/>
        </authorList>
    </citation>
    <scope>NUCLEOTIDE SEQUENCE</scope>
    <source>
        <strain evidence="4">CBS 560.94</strain>
    </source>
</reference>
<accession>A0AAE0JLH4</accession>